<dbReference type="EMBL" id="MHCI01000019">
    <property type="protein sequence ID" value="OGY16137.1"/>
    <property type="molecule type" value="Genomic_DNA"/>
</dbReference>
<dbReference type="AlphaFoldDB" id="A0A1G1VLL8"/>
<evidence type="ECO:0000256" key="6">
    <source>
        <dbReference type="ARBA" id="ARBA00022723"/>
    </source>
</evidence>
<dbReference type="GO" id="GO:0046872">
    <property type="term" value="F:metal ion binding"/>
    <property type="evidence" value="ECO:0007669"/>
    <property type="project" value="UniProtKB-KW"/>
</dbReference>
<gene>
    <name evidence="11" type="ORF">A2785_00940</name>
</gene>
<dbReference type="NCBIfam" id="TIGR00150">
    <property type="entry name" value="T6A_YjeE"/>
    <property type="match status" value="1"/>
</dbReference>
<sequence length="155" mass="17226">MKKQILKSESLEDTIKIASDFAKTLKGGDVVALYGELGSGKTTFVQAVAKALGIREQIVSPSFVLARSYEIPRNNTSKSAGRLVHIDLYRLESADDLRSVDLSELASDSGSLVMIEWAQRAKRVLPEKRIDIHMVYKRESEREITIERKSTANSG</sequence>
<dbReference type="Pfam" id="PF02367">
    <property type="entry name" value="TsaE"/>
    <property type="match status" value="1"/>
</dbReference>
<organism evidence="11 12">
    <name type="scientific">Candidatus Chisholmbacteria bacterium RIFCSPHIGHO2_01_FULL_49_18</name>
    <dbReference type="NCBI Taxonomy" id="1797590"/>
    <lineage>
        <taxon>Bacteria</taxon>
        <taxon>Candidatus Chisholmiibacteriota</taxon>
    </lineage>
</organism>
<dbReference type="PANTHER" id="PTHR33540:SF2">
    <property type="entry name" value="TRNA THREONYLCARBAMOYLADENOSINE BIOSYNTHESIS PROTEIN TSAE"/>
    <property type="match status" value="1"/>
</dbReference>
<dbReference type="InterPro" id="IPR027417">
    <property type="entry name" value="P-loop_NTPase"/>
</dbReference>
<evidence type="ECO:0000256" key="7">
    <source>
        <dbReference type="ARBA" id="ARBA00022741"/>
    </source>
</evidence>
<dbReference type="InterPro" id="IPR003442">
    <property type="entry name" value="T6A_TsaE"/>
</dbReference>
<keyword evidence="5" id="KW-0819">tRNA processing</keyword>
<evidence type="ECO:0000256" key="4">
    <source>
        <dbReference type="ARBA" id="ARBA00022490"/>
    </source>
</evidence>
<dbReference type="GO" id="GO:0005737">
    <property type="term" value="C:cytoplasm"/>
    <property type="evidence" value="ECO:0007669"/>
    <property type="project" value="UniProtKB-SubCell"/>
</dbReference>
<dbReference type="GO" id="GO:0016740">
    <property type="term" value="F:transferase activity"/>
    <property type="evidence" value="ECO:0007669"/>
    <property type="project" value="UniProtKB-KW"/>
</dbReference>
<name>A0A1G1VLL8_9BACT</name>
<keyword evidence="7" id="KW-0547">Nucleotide-binding</keyword>
<dbReference type="Proteomes" id="UP000179069">
    <property type="component" value="Unassembled WGS sequence"/>
</dbReference>
<reference evidence="11 12" key="1">
    <citation type="journal article" date="2016" name="Nat. Commun.">
        <title>Thousands of microbial genomes shed light on interconnected biogeochemical processes in an aquifer system.</title>
        <authorList>
            <person name="Anantharaman K."/>
            <person name="Brown C.T."/>
            <person name="Hug L.A."/>
            <person name="Sharon I."/>
            <person name="Castelle C.J."/>
            <person name="Probst A.J."/>
            <person name="Thomas B.C."/>
            <person name="Singh A."/>
            <person name="Wilkins M.J."/>
            <person name="Karaoz U."/>
            <person name="Brodie E.L."/>
            <person name="Williams K.H."/>
            <person name="Hubbard S.S."/>
            <person name="Banfield J.F."/>
        </authorList>
    </citation>
    <scope>NUCLEOTIDE SEQUENCE [LARGE SCALE GENOMIC DNA]</scope>
</reference>
<comment type="similarity">
    <text evidence="2">Belongs to the TsaE family.</text>
</comment>
<evidence type="ECO:0000256" key="1">
    <source>
        <dbReference type="ARBA" id="ARBA00004496"/>
    </source>
</evidence>
<keyword evidence="4" id="KW-0963">Cytoplasm</keyword>
<protein>
    <recommendedName>
        <fullName evidence="3">tRNA threonylcarbamoyladenosine biosynthesis protein TsaE</fullName>
    </recommendedName>
    <alternativeName>
        <fullName evidence="10">t(6)A37 threonylcarbamoyladenosine biosynthesis protein TsaE</fullName>
    </alternativeName>
</protein>
<evidence type="ECO:0000313" key="12">
    <source>
        <dbReference type="Proteomes" id="UP000179069"/>
    </source>
</evidence>
<dbReference type="PANTHER" id="PTHR33540">
    <property type="entry name" value="TRNA THREONYLCARBAMOYLADENOSINE BIOSYNTHESIS PROTEIN TSAE"/>
    <property type="match status" value="1"/>
</dbReference>
<dbReference type="SUPFAM" id="SSF52540">
    <property type="entry name" value="P-loop containing nucleoside triphosphate hydrolases"/>
    <property type="match status" value="1"/>
</dbReference>
<comment type="caution">
    <text evidence="11">The sequence shown here is derived from an EMBL/GenBank/DDBJ whole genome shotgun (WGS) entry which is preliminary data.</text>
</comment>
<accession>A0A1G1VLL8</accession>
<comment type="subcellular location">
    <subcellularLocation>
        <location evidence="1">Cytoplasm</location>
    </subcellularLocation>
</comment>
<evidence type="ECO:0000256" key="8">
    <source>
        <dbReference type="ARBA" id="ARBA00022840"/>
    </source>
</evidence>
<evidence type="ECO:0000256" key="3">
    <source>
        <dbReference type="ARBA" id="ARBA00019010"/>
    </source>
</evidence>
<keyword evidence="9" id="KW-0460">Magnesium</keyword>
<evidence type="ECO:0000256" key="10">
    <source>
        <dbReference type="ARBA" id="ARBA00032441"/>
    </source>
</evidence>
<evidence type="ECO:0000256" key="5">
    <source>
        <dbReference type="ARBA" id="ARBA00022694"/>
    </source>
</evidence>
<dbReference type="Gene3D" id="3.40.50.300">
    <property type="entry name" value="P-loop containing nucleotide triphosphate hydrolases"/>
    <property type="match status" value="1"/>
</dbReference>
<dbReference type="GO" id="GO:0002949">
    <property type="term" value="P:tRNA threonylcarbamoyladenosine modification"/>
    <property type="evidence" value="ECO:0007669"/>
    <property type="project" value="InterPro"/>
</dbReference>
<evidence type="ECO:0000256" key="2">
    <source>
        <dbReference type="ARBA" id="ARBA00007599"/>
    </source>
</evidence>
<dbReference type="GO" id="GO:0005524">
    <property type="term" value="F:ATP binding"/>
    <property type="evidence" value="ECO:0007669"/>
    <property type="project" value="UniProtKB-KW"/>
</dbReference>
<keyword evidence="8" id="KW-0067">ATP-binding</keyword>
<keyword evidence="11" id="KW-0808">Transferase</keyword>
<keyword evidence="6" id="KW-0479">Metal-binding</keyword>
<proteinExistence type="inferred from homology"/>
<evidence type="ECO:0000313" key="11">
    <source>
        <dbReference type="EMBL" id="OGY16137.1"/>
    </source>
</evidence>
<evidence type="ECO:0000256" key="9">
    <source>
        <dbReference type="ARBA" id="ARBA00022842"/>
    </source>
</evidence>